<dbReference type="InterPro" id="IPR006750">
    <property type="entry name" value="YdcZ"/>
</dbReference>
<dbReference type="AlphaFoldDB" id="A0A1I6JM84"/>
<name>A0A1I6JM84_9SPHN</name>
<dbReference type="PANTHER" id="PTHR34821:SF2">
    <property type="entry name" value="INNER MEMBRANE PROTEIN YDCZ"/>
    <property type="match status" value="1"/>
</dbReference>
<dbReference type="GO" id="GO:0005886">
    <property type="term" value="C:plasma membrane"/>
    <property type="evidence" value="ECO:0007669"/>
    <property type="project" value="TreeGrafter"/>
</dbReference>
<feature type="transmembrane region" description="Helical" evidence="1">
    <location>
        <begin position="36"/>
        <end position="58"/>
    </location>
</feature>
<keyword evidence="1" id="KW-1133">Transmembrane helix</keyword>
<dbReference type="STRING" id="1166337.SAMN05192580_0520"/>
<keyword evidence="1" id="KW-0472">Membrane</keyword>
<evidence type="ECO:0000256" key="1">
    <source>
        <dbReference type="SAM" id="Phobius"/>
    </source>
</evidence>
<evidence type="ECO:0000313" key="3">
    <source>
        <dbReference type="Proteomes" id="UP000198824"/>
    </source>
</evidence>
<keyword evidence="1" id="KW-0812">Transmembrane</keyword>
<proteinExistence type="predicted"/>
<dbReference type="Proteomes" id="UP000198824">
    <property type="component" value="Unassembled WGS sequence"/>
</dbReference>
<gene>
    <name evidence="2" type="ORF">SAMN05192580_0520</name>
</gene>
<protein>
    <submittedName>
        <fullName evidence="2">Transporter family-2 protein</fullName>
    </submittedName>
</protein>
<reference evidence="2 3" key="1">
    <citation type="submission" date="2016-10" db="EMBL/GenBank/DDBJ databases">
        <authorList>
            <person name="de Groot N.N."/>
        </authorList>
    </citation>
    <scope>NUCLEOTIDE SEQUENCE [LARGE SCALE GENOMIC DNA]</scope>
    <source>
        <strain evidence="2 3">S5-249</strain>
    </source>
</reference>
<sequence length="149" mass="15374">MTPQILVPMVLLLLAGMLNSVQGPTNALLARGGGSVLTAALVSFLVGTSLLLAAWIVLRPQANWAAMRALPPYAWIGGLYGAIYVAAFAFATPRLGIAAAIVIASLGQLGAALAIDHFALLGVPRDPIRLTKALGVLLVVAGIGLVRWK</sequence>
<keyword evidence="3" id="KW-1185">Reference proteome</keyword>
<feature type="transmembrane region" description="Helical" evidence="1">
    <location>
        <begin position="97"/>
        <end position="123"/>
    </location>
</feature>
<dbReference type="RefSeq" id="WP_093310233.1">
    <property type="nucleotide sequence ID" value="NZ_FOZG01000001.1"/>
</dbReference>
<dbReference type="EMBL" id="FOZG01000001">
    <property type="protein sequence ID" value="SFR80075.1"/>
    <property type="molecule type" value="Genomic_DNA"/>
</dbReference>
<dbReference type="Pfam" id="PF04657">
    <property type="entry name" value="DMT_YdcZ"/>
    <property type="match status" value="1"/>
</dbReference>
<dbReference type="PANTHER" id="PTHR34821">
    <property type="entry name" value="INNER MEMBRANE PROTEIN YDCZ"/>
    <property type="match status" value="1"/>
</dbReference>
<feature type="transmembrane region" description="Helical" evidence="1">
    <location>
        <begin position="130"/>
        <end position="148"/>
    </location>
</feature>
<feature type="transmembrane region" description="Helical" evidence="1">
    <location>
        <begin position="70"/>
        <end position="91"/>
    </location>
</feature>
<organism evidence="2 3">
    <name type="scientific">Sphingomonas jatrophae</name>
    <dbReference type="NCBI Taxonomy" id="1166337"/>
    <lineage>
        <taxon>Bacteria</taxon>
        <taxon>Pseudomonadati</taxon>
        <taxon>Pseudomonadota</taxon>
        <taxon>Alphaproteobacteria</taxon>
        <taxon>Sphingomonadales</taxon>
        <taxon>Sphingomonadaceae</taxon>
        <taxon>Sphingomonas</taxon>
    </lineage>
</organism>
<dbReference type="OrthoDB" id="370053at2"/>
<accession>A0A1I6JM84</accession>
<evidence type="ECO:0000313" key="2">
    <source>
        <dbReference type="EMBL" id="SFR80075.1"/>
    </source>
</evidence>